<evidence type="ECO:0000259" key="2">
    <source>
        <dbReference type="Pfam" id="PF13837"/>
    </source>
</evidence>
<feature type="coiled-coil region" evidence="1">
    <location>
        <begin position="198"/>
        <end position="228"/>
    </location>
</feature>
<evidence type="ECO:0000313" key="3">
    <source>
        <dbReference type="EMBL" id="KAL1492452.1"/>
    </source>
</evidence>
<protein>
    <recommendedName>
        <fullName evidence="2">Myb/SANT-like DNA-binding domain-containing protein</fullName>
    </recommendedName>
</protein>
<name>A0ABD1EEW3_HYPHA</name>
<accession>A0ABD1EEW3</accession>
<keyword evidence="4" id="KW-1185">Reference proteome</keyword>
<evidence type="ECO:0000256" key="1">
    <source>
        <dbReference type="SAM" id="Coils"/>
    </source>
</evidence>
<dbReference type="Proteomes" id="UP001566132">
    <property type="component" value="Unassembled WGS sequence"/>
</dbReference>
<evidence type="ECO:0000313" key="4">
    <source>
        <dbReference type="Proteomes" id="UP001566132"/>
    </source>
</evidence>
<organism evidence="3 4">
    <name type="scientific">Hypothenemus hampei</name>
    <name type="common">Coffee berry borer</name>
    <dbReference type="NCBI Taxonomy" id="57062"/>
    <lineage>
        <taxon>Eukaryota</taxon>
        <taxon>Metazoa</taxon>
        <taxon>Ecdysozoa</taxon>
        <taxon>Arthropoda</taxon>
        <taxon>Hexapoda</taxon>
        <taxon>Insecta</taxon>
        <taxon>Pterygota</taxon>
        <taxon>Neoptera</taxon>
        <taxon>Endopterygota</taxon>
        <taxon>Coleoptera</taxon>
        <taxon>Polyphaga</taxon>
        <taxon>Cucujiformia</taxon>
        <taxon>Curculionidae</taxon>
        <taxon>Scolytinae</taxon>
        <taxon>Hypothenemus</taxon>
    </lineage>
</organism>
<proteinExistence type="predicted"/>
<dbReference type="Pfam" id="PF13837">
    <property type="entry name" value="Myb_DNA-bind_4"/>
    <property type="match status" value="1"/>
</dbReference>
<keyword evidence="1" id="KW-0175">Coiled coil</keyword>
<dbReference type="AlphaFoldDB" id="A0ABD1EEW3"/>
<dbReference type="InterPro" id="IPR044822">
    <property type="entry name" value="Myb_DNA-bind_4"/>
</dbReference>
<dbReference type="Gene3D" id="1.10.10.60">
    <property type="entry name" value="Homeodomain-like"/>
    <property type="match status" value="1"/>
</dbReference>
<gene>
    <name evidence="3" type="ORF">ABEB36_010704</name>
</gene>
<feature type="domain" description="Myb/SANT-like DNA-binding" evidence="2">
    <location>
        <begin position="28"/>
        <end position="100"/>
    </location>
</feature>
<sequence length="234" mass="27398">MNNVFNELQEYMVFGTGGESSSQPQDFKWNVNQTKILIDYYGKLRKKVGSFEIRNVGMMWQRIAEELVKLNIAVTSKNCHNRWKVIERNYKKFVDDQNKTVGFTQIGRGRKFFEYEAEMAEIFGKKTNVHPEILLNSDTIDMSLENGTEELEEVISQTPAKVLPKLPTEVGKVSKTKRTSIKGNHLEKIRLDRKIYYNERLEIEKQKLEEIKKRNELIAERNEIIKNRSCSCLL</sequence>
<dbReference type="EMBL" id="JBDJPC010000008">
    <property type="protein sequence ID" value="KAL1492452.1"/>
    <property type="molecule type" value="Genomic_DNA"/>
</dbReference>
<reference evidence="3 4" key="1">
    <citation type="submission" date="2024-05" db="EMBL/GenBank/DDBJ databases">
        <title>Genetic variation in Jamaican populations of the coffee berry borer (Hypothenemus hampei).</title>
        <authorList>
            <person name="Errbii M."/>
            <person name="Myrie A."/>
        </authorList>
    </citation>
    <scope>NUCLEOTIDE SEQUENCE [LARGE SCALE GENOMIC DNA]</scope>
    <source>
        <strain evidence="3">JA-Hopewell-2020-01-JO</strain>
        <tissue evidence="3">Whole body</tissue>
    </source>
</reference>
<comment type="caution">
    <text evidence="3">The sequence shown here is derived from an EMBL/GenBank/DDBJ whole genome shotgun (WGS) entry which is preliminary data.</text>
</comment>